<dbReference type="GO" id="GO:0016075">
    <property type="term" value="P:rRNA catabolic process"/>
    <property type="evidence" value="ECO:0007669"/>
    <property type="project" value="TreeGrafter"/>
</dbReference>
<keyword evidence="2" id="KW-1277">Toxin-antitoxin system</keyword>
<dbReference type="RefSeq" id="WP_006831292.1">
    <property type="nucleotide sequence ID" value="NZ_AJYB01000080.1"/>
</dbReference>
<dbReference type="EMBL" id="AJYB01000080">
    <property type="protein sequence ID" value="EIM05326.1"/>
    <property type="molecule type" value="Genomic_DNA"/>
</dbReference>
<dbReference type="Pfam" id="PF02452">
    <property type="entry name" value="PemK_toxin"/>
    <property type="match status" value="1"/>
</dbReference>
<dbReference type="InterPro" id="IPR011067">
    <property type="entry name" value="Plasmid_toxin/cell-grow_inhib"/>
</dbReference>
<comment type="similarity">
    <text evidence="1">Belongs to the PemK/MazF family.</text>
</comment>
<dbReference type="Gene3D" id="2.30.30.110">
    <property type="match status" value="1"/>
</dbReference>
<evidence type="ECO:0000313" key="3">
    <source>
        <dbReference type="EMBL" id="EIM05326.1"/>
    </source>
</evidence>
<evidence type="ECO:0000313" key="4">
    <source>
        <dbReference type="Proteomes" id="UP000004725"/>
    </source>
</evidence>
<dbReference type="AlphaFoldDB" id="A0AA87II87"/>
<evidence type="ECO:0000256" key="2">
    <source>
        <dbReference type="ARBA" id="ARBA00022649"/>
    </source>
</evidence>
<accession>A0AA87II87</accession>
<comment type="caution">
    <text evidence="3">The sequence shown here is derived from an EMBL/GenBank/DDBJ whole genome shotgun (WGS) entry which is preliminary data.</text>
</comment>
<name>A0AA87II87_9BACL</name>
<proteinExistence type="inferred from homology"/>
<dbReference type="Proteomes" id="UP000004725">
    <property type="component" value="Unassembled WGS sequence"/>
</dbReference>
<dbReference type="GO" id="GO:0003677">
    <property type="term" value="F:DNA binding"/>
    <property type="evidence" value="ECO:0007669"/>
    <property type="project" value="InterPro"/>
</dbReference>
<dbReference type="PANTHER" id="PTHR33988">
    <property type="entry name" value="ENDORIBONUCLEASE MAZF-RELATED"/>
    <property type="match status" value="1"/>
</dbReference>
<dbReference type="GO" id="GO:0006402">
    <property type="term" value="P:mRNA catabolic process"/>
    <property type="evidence" value="ECO:0007669"/>
    <property type="project" value="TreeGrafter"/>
</dbReference>
<sequence length="151" mass="17511">MAYEYKRHYRAKKWLDKSIAINESYEPSKDKYIPRGRIVNVNYGENIGFEKNEERPSVVVSVNSSNQSSGNVLVVPLTKKQNKQKGGRPFRLLKSQYLLLNEKYTGLSYDSIVQCEDLRVVSKARLGDLLDTVNDDDMKEIDKRLKYMLDL</sequence>
<gene>
    <name evidence="3" type="ORF">A1A1_16720</name>
</gene>
<dbReference type="InterPro" id="IPR003477">
    <property type="entry name" value="PemK-like"/>
</dbReference>
<evidence type="ECO:0000256" key="1">
    <source>
        <dbReference type="ARBA" id="ARBA00007521"/>
    </source>
</evidence>
<dbReference type="GO" id="GO:0004521">
    <property type="term" value="F:RNA endonuclease activity"/>
    <property type="evidence" value="ECO:0007669"/>
    <property type="project" value="TreeGrafter"/>
</dbReference>
<dbReference type="SUPFAM" id="SSF50118">
    <property type="entry name" value="Cell growth inhibitor/plasmid maintenance toxic component"/>
    <property type="match status" value="1"/>
</dbReference>
<protein>
    <submittedName>
        <fullName evidence="3">Transcriptional modulator of MazE/toxin, MazF</fullName>
    </submittedName>
</protein>
<organism evidence="3 4">
    <name type="scientific">Planococcus antarcticus DSM 14505</name>
    <dbReference type="NCBI Taxonomy" id="1185653"/>
    <lineage>
        <taxon>Bacteria</taxon>
        <taxon>Bacillati</taxon>
        <taxon>Bacillota</taxon>
        <taxon>Bacilli</taxon>
        <taxon>Bacillales</taxon>
        <taxon>Caryophanaceae</taxon>
        <taxon>Planococcus</taxon>
    </lineage>
</organism>
<reference evidence="3 4" key="1">
    <citation type="journal article" date="2012" name="J. Bacteriol.">
        <title>Genome Sequence of the Antarctic Psychrophile Bacterium Planococcus antarcticus DSM 14505.</title>
        <authorList>
            <person name="Margolles A."/>
            <person name="Gueimonde M."/>
            <person name="Sanchez B."/>
        </authorList>
    </citation>
    <scope>NUCLEOTIDE SEQUENCE [LARGE SCALE GENOMIC DNA]</scope>
    <source>
        <strain evidence="3 4">DSM 14505</strain>
    </source>
</reference>